<organism evidence="3 4">
    <name type="scientific">Choanephora cucurbitarum</name>
    <dbReference type="NCBI Taxonomy" id="101091"/>
    <lineage>
        <taxon>Eukaryota</taxon>
        <taxon>Fungi</taxon>
        <taxon>Fungi incertae sedis</taxon>
        <taxon>Mucoromycota</taxon>
        <taxon>Mucoromycotina</taxon>
        <taxon>Mucoromycetes</taxon>
        <taxon>Mucorales</taxon>
        <taxon>Mucorineae</taxon>
        <taxon>Choanephoraceae</taxon>
        <taxon>Choanephoroideae</taxon>
        <taxon>Choanephora</taxon>
    </lineage>
</organism>
<evidence type="ECO:0000259" key="2">
    <source>
        <dbReference type="PROSITE" id="PS50191"/>
    </source>
</evidence>
<keyword evidence="1" id="KW-0812">Transmembrane</keyword>
<evidence type="ECO:0000313" key="3">
    <source>
        <dbReference type="EMBL" id="OBZ87707.1"/>
    </source>
</evidence>
<dbReference type="InterPro" id="IPR001251">
    <property type="entry name" value="CRAL-TRIO_dom"/>
</dbReference>
<sequence length="521" mass="59846">MLNIAKETAIIFNDEYIKYQPLISTIEARLEKDIELLQYNRDDRQDALDYAHDKVSVFRMLKDTEFSEDETVRRMLDTIEWRKEKQVARMTYQSVTPEFFGHGFAFFHKQDKLGRPVAVIQMRHFPTFQDKTKNLSDFMIPFATLVLEVARQITRDITRENEAQSNSPILVSQIAIVLDIAKAPFVPVDSSLMYSLKEIVNARFPGFVGSVYIMNFGWMYQGIWQVAKLVLSEQAKARVSFTTAQEMKQVIEIEDLLKVLGGLDNYEWSFESDEILNRYATDKRFEVIPRLSRSSSVSSVSSTNSIFYDAPSIPEYESPYYSTVPSLYGTPGTLTPIHAHRPQLALVSSPRYFLNGFHLGESFLTSFFRSPQDHRHMLDSQELTHRLNELAILSPPSPSSASVIHFPHMLPTDHPQSIYLTSPVRHQLVRAEQKLMRLSRKLFHLSFAYKGAIYWILMYILLRGPVEHSLKKTITRLFSSLNQQQITYTTIGATATMAAAFSTSLSQSLHQTHPSSKKPRF</sequence>
<dbReference type="InterPro" id="IPR036865">
    <property type="entry name" value="CRAL-TRIO_dom_sf"/>
</dbReference>
<dbReference type="OrthoDB" id="75724at2759"/>
<comment type="caution">
    <text evidence="3">The sequence shown here is derived from an EMBL/GenBank/DDBJ whole genome shotgun (WGS) entry which is preliminary data.</text>
</comment>
<dbReference type="PROSITE" id="PS50191">
    <property type="entry name" value="CRAL_TRIO"/>
    <property type="match status" value="1"/>
</dbReference>
<dbReference type="InterPro" id="IPR052432">
    <property type="entry name" value="PITP/CRAL-TRIO"/>
</dbReference>
<reference evidence="3 4" key="1">
    <citation type="submission" date="2016-03" db="EMBL/GenBank/DDBJ databases">
        <title>Choanephora cucurbitarum.</title>
        <authorList>
            <person name="Min B."/>
            <person name="Park H."/>
            <person name="Park J.-H."/>
            <person name="Shin H.-D."/>
            <person name="Choi I.-G."/>
        </authorList>
    </citation>
    <scope>NUCLEOTIDE SEQUENCE [LARGE SCALE GENOMIC DNA]</scope>
    <source>
        <strain evidence="3 4">KUS-F28377</strain>
    </source>
</reference>
<dbReference type="Pfam" id="PF00650">
    <property type="entry name" value="CRAL_TRIO"/>
    <property type="match status" value="1"/>
</dbReference>
<gene>
    <name evidence="3" type="primary">Mospd2</name>
    <name evidence="3" type="ORF">A0J61_04246</name>
</gene>
<keyword evidence="1" id="KW-1133">Transmembrane helix</keyword>
<dbReference type="STRING" id="101091.A0A1C7NF37"/>
<dbReference type="Gene3D" id="3.40.525.10">
    <property type="entry name" value="CRAL-TRIO lipid binding domain"/>
    <property type="match status" value="1"/>
</dbReference>
<evidence type="ECO:0000256" key="1">
    <source>
        <dbReference type="SAM" id="Phobius"/>
    </source>
</evidence>
<dbReference type="SUPFAM" id="SSF52087">
    <property type="entry name" value="CRAL/TRIO domain"/>
    <property type="match status" value="1"/>
</dbReference>
<evidence type="ECO:0000313" key="4">
    <source>
        <dbReference type="Proteomes" id="UP000093000"/>
    </source>
</evidence>
<feature type="transmembrane region" description="Helical" evidence="1">
    <location>
        <begin position="442"/>
        <end position="462"/>
    </location>
</feature>
<dbReference type="Proteomes" id="UP000093000">
    <property type="component" value="Unassembled WGS sequence"/>
</dbReference>
<dbReference type="SMART" id="SM00516">
    <property type="entry name" value="SEC14"/>
    <property type="match status" value="1"/>
</dbReference>
<proteinExistence type="predicted"/>
<dbReference type="InParanoid" id="A0A1C7NF37"/>
<keyword evidence="1" id="KW-0472">Membrane</keyword>
<dbReference type="PANTHER" id="PTHR46590">
    <property type="entry name" value="PHOSPHATIDYLINOSITOL TRANSFER PROTEIN CSR1-RELATED"/>
    <property type="match status" value="1"/>
</dbReference>
<name>A0A1C7NF37_9FUNG</name>
<dbReference type="PANTHER" id="PTHR46590:SF4">
    <property type="entry name" value="CRAL-TRIO DOMAIN-CONTAINING PROTEIN"/>
    <property type="match status" value="1"/>
</dbReference>
<keyword evidence="4" id="KW-1185">Reference proteome</keyword>
<accession>A0A1C7NF37</accession>
<dbReference type="AlphaFoldDB" id="A0A1C7NF37"/>
<feature type="domain" description="CRAL-TRIO" evidence="2">
    <location>
        <begin position="107"/>
        <end position="268"/>
    </location>
</feature>
<protein>
    <submittedName>
        <fullName evidence="3">Motile sperm domain-containing protein 2</fullName>
    </submittedName>
</protein>
<dbReference type="EMBL" id="LUGH01000203">
    <property type="protein sequence ID" value="OBZ87707.1"/>
    <property type="molecule type" value="Genomic_DNA"/>
</dbReference>
<dbReference type="CDD" id="cd00170">
    <property type="entry name" value="SEC14"/>
    <property type="match status" value="1"/>
</dbReference>